<dbReference type="GO" id="GO:0016779">
    <property type="term" value="F:nucleotidyltransferase activity"/>
    <property type="evidence" value="ECO:0007669"/>
    <property type="project" value="InterPro"/>
</dbReference>
<dbReference type="CDD" id="cd05400">
    <property type="entry name" value="NT_2-5OAS_ClassI-CCAase"/>
    <property type="match status" value="1"/>
</dbReference>
<dbReference type="EMBL" id="PFNG01000201">
    <property type="protein sequence ID" value="PIZ36510.1"/>
    <property type="molecule type" value="Genomic_DNA"/>
</dbReference>
<evidence type="ECO:0000313" key="3">
    <source>
        <dbReference type="Proteomes" id="UP000230956"/>
    </source>
</evidence>
<comment type="caution">
    <text evidence="2">The sequence shown here is derived from an EMBL/GenBank/DDBJ whole genome shotgun (WGS) entry which is preliminary data.</text>
</comment>
<gene>
    <name evidence="2" type="ORF">COY37_08380</name>
</gene>
<keyword evidence="2" id="KW-0808">Transferase</keyword>
<dbReference type="Pfam" id="PF18144">
    <property type="entry name" value="SMODS"/>
    <property type="match status" value="1"/>
</dbReference>
<evidence type="ECO:0000256" key="1">
    <source>
        <dbReference type="ARBA" id="ARBA00023118"/>
    </source>
</evidence>
<proteinExistence type="predicted"/>
<sequence>MYATDPFINELDDLLAGICLKLQITPTQHKLAEDRYISVSKWLSDKSSHFYIANSDIYPQGSLRLGTTVKPLVNQEYDLDLVCEMGLDWNNFDPIQVLDAVESRLKENDSYSKILERKNRCLRLNYANEFHMDVLPAAPDTVRNHGCIKVPDRKAEEWKESNPKGYAEWFERQANQFGEVLAKAKVEPLPDPEDPRGKSTLKYIVQLLKRSRDVAFENDEEVAPISIVLTTLAGMYYRGILSINEAFAYTLHSLTNEISANDTRIVVRNPANQDEDLSERWDNNHKAYNEFVKWVNELSDTWKKLNIVRGPELVKMLQELFGEKVTNDVIKERAEIISRARKEDSLGITKSGLLTTSLASGITQVRPNNFYGD</sequence>
<dbReference type="InterPro" id="IPR006116">
    <property type="entry name" value="NT_2-5OAS_ClassI-CCAase"/>
</dbReference>
<evidence type="ECO:0000313" key="2">
    <source>
        <dbReference type="EMBL" id="PIZ36510.1"/>
    </source>
</evidence>
<dbReference type="GO" id="GO:0051607">
    <property type="term" value="P:defense response to virus"/>
    <property type="evidence" value="ECO:0007669"/>
    <property type="project" value="UniProtKB-KW"/>
</dbReference>
<protein>
    <submittedName>
        <fullName evidence="2">Nucleotidyltransferase</fullName>
    </submittedName>
</protein>
<organism evidence="2 3">
    <name type="scientific">Candidatus Aquicultor secundus</name>
    <dbReference type="NCBI Taxonomy" id="1973895"/>
    <lineage>
        <taxon>Bacteria</taxon>
        <taxon>Bacillati</taxon>
        <taxon>Actinomycetota</taxon>
        <taxon>Candidatus Aquicultoria</taxon>
        <taxon>Candidatus Aquicultorales</taxon>
        <taxon>Candidatus Aquicultoraceae</taxon>
        <taxon>Candidatus Aquicultor</taxon>
    </lineage>
</organism>
<keyword evidence="1" id="KW-0051">Antiviral defense</keyword>
<dbReference type="Proteomes" id="UP000230956">
    <property type="component" value="Unassembled WGS sequence"/>
</dbReference>
<dbReference type="AlphaFoldDB" id="A0A2M7T6H1"/>
<reference evidence="3" key="1">
    <citation type="submission" date="2017-09" db="EMBL/GenBank/DDBJ databases">
        <title>Depth-based differentiation of microbial function through sediment-hosted aquifers and enrichment of novel symbionts in the deep terrestrial subsurface.</title>
        <authorList>
            <person name="Probst A.J."/>
            <person name="Ladd B."/>
            <person name="Jarett J.K."/>
            <person name="Geller-Mcgrath D.E."/>
            <person name="Sieber C.M.K."/>
            <person name="Emerson J.B."/>
            <person name="Anantharaman K."/>
            <person name="Thomas B.C."/>
            <person name="Malmstrom R."/>
            <person name="Stieglmeier M."/>
            <person name="Klingl A."/>
            <person name="Woyke T."/>
            <person name="Ryan C.M."/>
            <person name="Banfield J.F."/>
        </authorList>
    </citation>
    <scope>NUCLEOTIDE SEQUENCE [LARGE SCALE GENOMIC DNA]</scope>
</reference>
<accession>A0A2M7T6H1</accession>
<dbReference type="RefSeq" id="WP_286977187.1">
    <property type="nucleotide sequence ID" value="NZ_PEXG01000225.1"/>
</dbReference>
<name>A0A2M7T6H1_9ACTN</name>